<dbReference type="SUPFAM" id="SSF140459">
    <property type="entry name" value="PE/PPE dimer-like"/>
    <property type="match status" value="1"/>
</dbReference>
<reference evidence="6 7" key="1">
    <citation type="submission" date="2018-05" db="EMBL/GenBank/DDBJ databases">
        <authorList>
            <consortium name="IHU Genomes"/>
        </authorList>
    </citation>
    <scope>NUCLEOTIDE SEQUENCE [LARGE SCALE GENOMIC DNA]</scope>
    <source>
        <strain evidence="6 7">P7336</strain>
    </source>
</reference>
<keyword evidence="7" id="KW-1185">Reference proteome</keyword>
<dbReference type="Pfam" id="PF12484">
    <property type="entry name" value="PPE-SVP"/>
    <property type="match status" value="1"/>
</dbReference>
<evidence type="ECO:0000256" key="1">
    <source>
        <dbReference type="ARBA" id="ARBA00010652"/>
    </source>
</evidence>
<dbReference type="Proteomes" id="UP000252015">
    <property type="component" value="Unassembled WGS sequence"/>
</dbReference>
<dbReference type="PANTHER" id="PTHR46766:SF1">
    <property type="entry name" value="GLUTAMINE-RICH PROTEIN 2"/>
    <property type="match status" value="1"/>
</dbReference>
<dbReference type="InterPro" id="IPR022171">
    <property type="entry name" value="PPE_C"/>
</dbReference>
<gene>
    <name evidence="6" type="ORF">MSP7336_03996</name>
</gene>
<evidence type="ECO:0000259" key="4">
    <source>
        <dbReference type="Pfam" id="PF09851"/>
    </source>
</evidence>
<dbReference type="RefSeq" id="WP_113964416.1">
    <property type="nucleotide sequence ID" value="NZ_UEGW01000001.1"/>
</dbReference>
<organism evidence="6 7">
    <name type="scientific">Mycobacterium shimoidei</name>
    <dbReference type="NCBI Taxonomy" id="29313"/>
    <lineage>
        <taxon>Bacteria</taxon>
        <taxon>Bacillati</taxon>
        <taxon>Actinomycetota</taxon>
        <taxon>Actinomycetes</taxon>
        <taxon>Mycobacteriales</taxon>
        <taxon>Mycobacteriaceae</taxon>
        <taxon>Mycobacterium</taxon>
    </lineage>
</organism>
<protein>
    <submittedName>
        <fullName evidence="6">PPE family protein PPE29 [Mycobacterium tuberculosis H37Rv]</fullName>
    </submittedName>
</protein>
<dbReference type="STRING" id="29313.BHQ16_13715"/>
<dbReference type="GO" id="GO:0052572">
    <property type="term" value="P:response to host immune response"/>
    <property type="evidence" value="ECO:0007669"/>
    <property type="project" value="TreeGrafter"/>
</dbReference>
<dbReference type="Pfam" id="PF00823">
    <property type="entry name" value="PPE"/>
    <property type="match status" value="1"/>
</dbReference>
<evidence type="ECO:0000256" key="2">
    <source>
        <dbReference type="SAM" id="MobiDB-lite"/>
    </source>
</evidence>
<feature type="domain" description="SHOCT" evidence="4">
    <location>
        <begin position="413"/>
        <end position="440"/>
    </location>
</feature>
<dbReference type="InterPro" id="IPR038332">
    <property type="entry name" value="PPE_sf"/>
</dbReference>
<name>A0A375Z3I4_MYCSH</name>
<feature type="domain" description="PPE family C-terminal" evidence="5">
    <location>
        <begin position="312"/>
        <end position="384"/>
    </location>
</feature>
<feature type="region of interest" description="Disordered" evidence="2">
    <location>
        <begin position="380"/>
        <end position="409"/>
    </location>
</feature>
<dbReference type="EMBL" id="UEGW01000001">
    <property type="protein sequence ID" value="SRX95723.1"/>
    <property type="molecule type" value="Genomic_DNA"/>
</dbReference>
<evidence type="ECO:0000313" key="7">
    <source>
        <dbReference type="Proteomes" id="UP000252015"/>
    </source>
</evidence>
<dbReference type="Pfam" id="PF09851">
    <property type="entry name" value="SHOCT"/>
    <property type="match status" value="1"/>
</dbReference>
<proteinExistence type="inferred from homology"/>
<sequence length="442" mass="43488">MEFAMLPPEVNSGLMYVGPGSGPMLAAAAAWDGLAAELNSAAASYESVITRLSEGWLGPASTAMAAAAAPHAEWMHTAAAQAEQTATQAKAAVAAYEAAFAMTVPPPVIAANRAQLASLVATNFFGQNTAAIAATEAQYGEMWAQDAAAMYSYAGNSAAASALAPFNPPDQGADPAGLAAQAAAVGQATGASATQNTSTAMSQLTSGLPTALEGATSLTSSSSAVPTAAVTSLPAAPAQAIDPSLALGLAGLGFSAFGALAVDGLGTFGIDTAGSFGVDVAGIGVALQAAQIETGGVYPGFEVFPGWGTSVSAGLGEASTVGRLSVPPGWAAAAPAFHTAAVTTPITGAGAAAEGLAASSGTTFSEMALAGMAGRALAGTVGGRRRDQPGTPMRQRAGAPERSPSGPITSISAELRELADLRDAGILTDDEFTEQKRRLLGQ</sequence>
<evidence type="ECO:0000259" key="3">
    <source>
        <dbReference type="Pfam" id="PF00823"/>
    </source>
</evidence>
<feature type="domain" description="PPE" evidence="3">
    <location>
        <begin position="3"/>
        <end position="163"/>
    </location>
</feature>
<dbReference type="FunFam" id="1.20.1260.20:FF:000001">
    <property type="entry name" value="PPE family protein PPE41"/>
    <property type="match status" value="1"/>
</dbReference>
<evidence type="ECO:0000313" key="6">
    <source>
        <dbReference type="EMBL" id="SRX95723.1"/>
    </source>
</evidence>
<comment type="similarity">
    <text evidence="1">Belongs to the mycobacterial PPE family.</text>
</comment>
<dbReference type="InterPro" id="IPR018649">
    <property type="entry name" value="SHOCT"/>
</dbReference>
<dbReference type="PANTHER" id="PTHR46766">
    <property type="entry name" value="GLUTAMINE-RICH PROTEIN 2"/>
    <property type="match status" value="1"/>
</dbReference>
<dbReference type="InterPro" id="IPR000030">
    <property type="entry name" value="PPE_dom"/>
</dbReference>
<dbReference type="Gene3D" id="1.20.1260.20">
    <property type="entry name" value="PPE superfamily"/>
    <property type="match status" value="1"/>
</dbReference>
<accession>A0A375Z3I4</accession>
<dbReference type="AlphaFoldDB" id="A0A375Z3I4"/>
<evidence type="ECO:0000259" key="5">
    <source>
        <dbReference type="Pfam" id="PF12484"/>
    </source>
</evidence>